<dbReference type="OrthoDB" id="408631at2759"/>
<evidence type="ECO:0000256" key="1">
    <source>
        <dbReference type="SAM" id="MobiDB-lite"/>
    </source>
</evidence>
<feature type="domain" description="Alpha/beta hydrolase fold-3" evidence="2">
    <location>
        <begin position="97"/>
        <end position="320"/>
    </location>
</feature>
<dbReference type="GO" id="GO:0016787">
    <property type="term" value="F:hydrolase activity"/>
    <property type="evidence" value="ECO:0007669"/>
    <property type="project" value="InterPro"/>
</dbReference>
<organism evidence="3 4">
    <name type="scientific">Colocasia esculenta</name>
    <name type="common">Wild taro</name>
    <name type="synonym">Arum esculentum</name>
    <dbReference type="NCBI Taxonomy" id="4460"/>
    <lineage>
        <taxon>Eukaryota</taxon>
        <taxon>Viridiplantae</taxon>
        <taxon>Streptophyta</taxon>
        <taxon>Embryophyta</taxon>
        <taxon>Tracheophyta</taxon>
        <taxon>Spermatophyta</taxon>
        <taxon>Magnoliopsida</taxon>
        <taxon>Liliopsida</taxon>
        <taxon>Araceae</taxon>
        <taxon>Aroideae</taxon>
        <taxon>Colocasieae</taxon>
        <taxon>Colocasia</taxon>
    </lineage>
</organism>
<dbReference type="InterPro" id="IPR013094">
    <property type="entry name" value="AB_hydrolase_3"/>
</dbReference>
<evidence type="ECO:0000313" key="4">
    <source>
        <dbReference type="Proteomes" id="UP000652761"/>
    </source>
</evidence>
<dbReference type="SUPFAM" id="SSF53474">
    <property type="entry name" value="alpha/beta-Hydrolases"/>
    <property type="match status" value="1"/>
</dbReference>
<sequence>MTSRDPAPSATTTSPDLPWRVRLFISFFSLITDATCRSNHTVNRFLLSIFDPRVSPNPRPVRGVRTADVTVDPSRNLWFRLFLPAASPNAGGRLPVVVYFHGGGFVFFSPASRLFDDLCRWLCREIPVAIVSVNYRLAPENRCPAPYDDGMDVLRFLDSQGGAEGGPTLLREFFEVADLSSCFLFGDSAGANIAHHVARRWSAGEALAGQGRVALAGLVALQAFFGGEERVGSEIRLVGSTDRADWMWKAFLPAGASRDHEVASPEKAVAGLGEGFPPAMVVTAGFDPLQDWQRRYYEGLRRVGKKAMLVEYPASIHGFYMFPVLKDALALMEELKGFIQEQQKKRQRQLAGADDGEVAHAAPAAS</sequence>
<keyword evidence="4" id="KW-1185">Reference proteome</keyword>
<comment type="caution">
    <text evidence="3">The sequence shown here is derived from an EMBL/GenBank/DDBJ whole genome shotgun (WGS) entry which is preliminary data.</text>
</comment>
<dbReference type="Pfam" id="PF07859">
    <property type="entry name" value="Abhydrolase_3"/>
    <property type="match status" value="1"/>
</dbReference>
<gene>
    <name evidence="3" type="ORF">Taro_008681</name>
</gene>
<protein>
    <recommendedName>
        <fullName evidence="2">Alpha/beta hydrolase fold-3 domain-containing protein</fullName>
    </recommendedName>
</protein>
<dbReference type="PANTHER" id="PTHR23024">
    <property type="entry name" value="ARYLACETAMIDE DEACETYLASE"/>
    <property type="match status" value="1"/>
</dbReference>
<name>A0A843TY88_COLES</name>
<dbReference type="InterPro" id="IPR029058">
    <property type="entry name" value="AB_hydrolase_fold"/>
</dbReference>
<dbReference type="AlphaFoldDB" id="A0A843TY88"/>
<proteinExistence type="predicted"/>
<dbReference type="Proteomes" id="UP000652761">
    <property type="component" value="Unassembled WGS sequence"/>
</dbReference>
<dbReference type="SMR" id="A0A843TY88"/>
<dbReference type="InterPro" id="IPR050466">
    <property type="entry name" value="Carboxylest/Gibb_receptor"/>
</dbReference>
<evidence type="ECO:0000259" key="2">
    <source>
        <dbReference type="Pfam" id="PF07859"/>
    </source>
</evidence>
<dbReference type="PANTHER" id="PTHR23024:SF24">
    <property type="entry name" value="ALPHA_BETA HYDROLASE FOLD-3 DOMAIN-CONTAINING PROTEIN"/>
    <property type="match status" value="1"/>
</dbReference>
<dbReference type="Gene3D" id="3.40.50.1820">
    <property type="entry name" value="alpha/beta hydrolase"/>
    <property type="match status" value="1"/>
</dbReference>
<evidence type="ECO:0000313" key="3">
    <source>
        <dbReference type="EMBL" id="MQL76291.1"/>
    </source>
</evidence>
<accession>A0A843TY88</accession>
<dbReference type="EMBL" id="NMUH01000289">
    <property type="protein sequence ID" value="MQL76291.1"/>
    <property type="molecule type" value="Genomic_DNA"/>
</dbReference>
<feature type="region of interest" description="Disordered" evidence="1">
    <location>
        <begin position="345"/>
        <end position="366"/>
    </location>
</feature>
<reference evidence="3" key="1">
    <citation type="submission" date="2017-07" db="EMBL/GenBank/DDBJ databases">
        <title>Taro Niue Genome Assembly and Annotation.</title>
        <authorList>
            <person name="Atibalentja N."/>
            <person name="Keating K."/>
            <person name="Fields C.J."/>
        </authorList>
    </citation>
    <scope>NUCLEOTIDE SEQUENCE</scope>
    <source>
        <strain evidence="3">Niue_2</strain>
        <tissue evidence="3">Leaf</tissue>
    </source>
</reference>